<keyword evidence="12" id="KW-1185">Reference proteome</keyword>
<keyword evidence="5 11" id="KW-0418">Kinase</keyword>
<dbReference type="FunFam" id="3.30.200.20:FF:000786">
    <property type="entry name" value="Protein kinase domain protein"/>
    <property type="match status" value="1"/>
</dbReference>
<protein>
    <recommendedName>
        <fullName evidence="1">non-specific serine/threonine protein kinase</fullName>
        <ecNumber evidence="1">2.7.11.1</ecNumber>
    </recommendedName>
</protein>
<evidence type="ECO:0000256" key="8">
    <source>
        <dbReference type="ARBA" id="ARBA00048679"/>
    </source>
</evidence>
<keyword evidence="4 9" id="KW-0547">Nucleotide-binding</keyword>
<dbReference type="EC" id="2.7.11.1" evidence="1"/>
<evidence type="ECO:0000256" key="4">
    <source>
        <dbReference type="ARBA" id="ARBA00022741"/>
    </source>
</evidence>
<sequence length="401" mass="45587">MYLRRILQSIPCKPSPLPAKLLPTTDLVEEEHTPHYKPQHFYPVRLYEILNNRYQIAAKIGWGTSSTVWLVRDLHQWRWLPPRYVAIKVNANNYASQECAEKELRITEHITKANPQHLGRNFVANLLDSFCVTGPGGTHVCMVFDALCEPLWMLKRRFEGNTIPLGVLKPVSKLMLEGLRYLHTECHVIRTDLKSDNILLALRNPSIPDSVAQDEMNHPSPRKQLDGRDIYLSRNYWGLSASELGRSVITDFGLAVRGDGPPNSHPIQPEGYRAPEVCLGGEWSYNLFYGRGPFDTPPDSHGSGSADEAHLGKIISLLGPPPPDLLGRGKETSRYFDVKGQFKFPELIEERDLLSMAKEIDDDDGKPQFVDLISRMLRWRPEDRTTAEDLLSHPWIPQTDL</sequence>
<dbReference type="SUPFAM" id="SSF56112">
    <property type="entry name" value="Protein kinase-like (PK-like)"/>
    <property type="match status" value="1"/>
</dbReference>
<dbReference type="GO" id="GO:0050684">
    <property type="term" value="P:regulation of mRNA processing"/>
    <property type="evidence" value="ECO:0007669"/>
    <property type="project" value="TreeGrafter"/>
</dbReference>
<dbReference type="InterPro" id="IPR011009">
    <property type="entry name" value="Kinase-like_dom_sf"/>
</dbReference>
<evidence type="ECO:0000259" key="10">
    <source>
        <dbReference type="PROSITE" id="PS50011"/>
    </source>
</evidence>
<proteinExistence type="predicted"/>
<evidence type="ECO:0000256" key="9">
    <source>
        <dbReference type="PROSITE-ProRule" id="PRU10141"/>
    </source>
</evidence>
<evidence type="ECO:0000256" key="2">
    <source>
        <dbReference type="ARBA" id="ARBA00022527"/>
    </source>
</evidence>
<keyword evidence="6 9" id="KW-0067">ATP-binding</keyword>
<dbReference type="FunFam" id="1.10.510.10:FF:000922">
    <property type="entry name" value="Protein kinase domain protein"/>
    <property type="match status" value="1"/>
</dbReference>
<evidence type="ECO:0000256" key="5">
    <source>
        <dbReference type="ARBA" id="ARBA00022777"/>
    </source>
</evidence>
<comment type="catalytic activity">
    <reaction evidence="8">
        <text>L-seryl-[protein] + ATP = O-phospho-L-seryl-[protein] + ADP + H(+)</text>
        <dbReference type="Rhea" id="RHEA:17989"/>
        <dbReference type="Rhea" id="RHEA-COMP:9863"/>
        <dbReference type="Rhea" id="RHEA-COMP:11604"/>
        <dbReference type="ChEBI" id="CHEBI:15378"/>
        <dbReference type="ChEBI" id="CHEBI:29999"/>
        <dbReference type="ChEBI" id="CHEBI:30616"/>
        <dbReference type="ChEBI" id="CHEBI:83421"/>
        <dbReference type="ChEBI" id="CHEBI:456216"/>
        <dbReference type="EC" id="2.7.11.1"/>
    </reaction>
</comment>
<dbReference type="Proteomes" id="UP000325433">
    <property type="component" value="Unassembled WGS sequence"/>
</dbReference>
<dbReference type="PANTHER" id="PTHR47634">
    <property type="entry name" value="PROTEIN KINASE DOMAIN-CONTAINING PROTEIN-RELATED"/>
    <property type="match status" value="1"/>
</dbReference>
<gene>
    <name evidence="11" type="ORF">BDV41DRAFT_561248</name>
</gene>
<comment type="catalytic activity">
    <reaction evidence="7">
        <text>L-threonyl-[protein] + ATP = O-phospho-L-threonyl-[protein] + ADP + H(+)</text>
        <dbReference type="Rhea" id="RHEA:46608"/>
        <dbReference type="Rhea" id="RHEA-COMP:11060"/>
        <dbReference type="Rhea" id="RHEA-COMP:11605"/>
        <dbReference type="ChEBI" id="CHEBI:15378"/>
        <dbReference type="ChEBI" id="CHEBI:30013"/>
        <dbReference type="ChEBI" id="CHEBI:30616"/>
        <dbReference type="ChEBI" id="CHEBI:61977"/>
        <dbReference type="ChEBI" id="CHEBI:456216"/>
        <dbReference type="EC" id="2.7.11.1"/>
    </reaction>
</comment>
<dbReference type="PROSITE" id="PS50011">
    <property type="entry name" value="PROTEIN_KINASE_DOM"/>
    <property type="match status" value="1"/>
</dbReference>
<evidence type="ECO:0000256" key="1">
    <source>
        <dbReference type="ARBA" id="ARBA00012513"/>
    </source>
</evidence>
<name>A0A5N6WAD8_9EURO</name>
<dbReference type="GO" id="GO:0000245">
    <property type="term" value="P:spliceosomal complex assembly"/>
    <property type="evidence" value="ECO:0007669"/>
    <property type="project" value="TreeGrafter"/>
</dbReference>
<evidence type="ECO:0000256" key="3">
    <source>
        <dbReference type="ARBA" id="ARBA00022679"/>
    </source>
</evidence>
<dbReference type="GO" id="GO:0005524">
    <property type="term" value="F:ATP binding"/>
    <property type="evidence" value="ECO:0007669"/>
    <property type="project" value="UniProtKB-UniRule"/>
</dbReference>
<dbReference type="InterPro" id="IPR051334">
    <property type="entry name" value="SRPK"/>
</dbReference>
<dbReference type="Pfam" id="PF00069">
    <property type="entry name" value="Pkinase"/>
    <property type="match status" value="1"/>
</dbReference>
<feature type="domain" description="Protein kinase" evidence="10">
    <location>
        <begin position="54"/>
        <end position="396"/>
    </location>
</feature>
<dbReference type="Gene3D" id="1.10.510.10">
    <property type="entry name" value="Transferase(Phosphotransferase) domain 1"/>
    <property type="match status" value="1"/>
</dbReference>
<dbReference type="InterPro" id="IPR000719">
    <property type="entry name" value="Prot_kinase_dom"/>
</dbReference>
<dbReference type="Gene3D" id="3.30.200.20">
    <property type="entry name" value="Phosphorylase Kinase, domain 1"/>
    <property type="match status" value="1"/>
</dbReference>
<dbReference type="EMBL" id="ML738300">
    <property type="protein sequence ID" value="KAE8317723.1"/>
    <property type="molecule type" value="Genomic_DNA"/>
</dbReference>
<dbReference type="PANTHER" id="PTHR47634:SF9">
    <property type="entry name" value="PROTEIN KINASE DOMAIN-CONTAINING PROTEIN-RELATED"/>
    <property type="match status" value="1"/>
</dbReference>
<dbReference type="SMART" id="SM00220">
    <property type="entry name" value="S_TKc"/>
    <property type="match status" value="1"/>
</dbReference>
<evidence type="ECO:0000256" key="6">
    <source>
        <dbReference type="ARBA" id="ARBA00022840"/>
    </source>
</evidence>
<evidence type="ECO:0000313" key="12">
    <source>
        <dbReference type="Proteomes" id="UP000325433"/>
    </source>
</evidence>
<dbReference type="InterPro" id="IPR017441">
    <property type="entry name" value="Protein_kinase_ATP_BS"/>
</dbReference>
<keyword evidence="3" id="KW-0808">Transferase</keyword>
<accession>A0A5N6WAD8</accession>
<feature type="binding site" evidence="9">
    <location>
        <position position="88"/>
    </location>
    <ligand>
        <name>ATP</name>
        <dbReference type="ChEBI" id="CHEBI:30616"/>
    </ligand>
</feature>
<dbReference type="GO" id="GO:0004674">
    <property type="term" value="F:protein serine/threonine kinase activity"/>
    <property type="evidence" value="ECO:0007669"/>
    <property type="project" value="UniProtKB-KW"/>
</dbReference>
<organism evidence="11 12">
    <name type="scientific">Aspergillus transmontanensis</name>
    <dbReference type="NCBI Taxonomy" id="1034304"/>
    <lineage>
        <taxon>Eukaryota</taxon>
        <taxon>Fungi</taxon>
        <taxon>Dikarya</taxon>
        <taxon>Ascomycota</taxon>
        <taxon>Pezizomycotina</taxon>
        <taxon>Eurotiomycetes</taxon>
        <taxon>Eurotiomycetidae</taxon>
        <taxon>Eurotiales</taxon>
        <taxon>Aspergillaceae</taxon>
        <taxon>Aspergillus</taxon>
        <taxon>Aspergillus subgen. Circumdati</taxon>
    </lineage>
</organism>
<evidence type="ECO:0000256" key="7">
    <source>
        <dbReference type="ARBA" id="ARBA00047899"/>
    </source>
</evidence>
<evidence type="ECO:0000313" key="11">
    <source>
        <dbReference type="EMBL" id="KAE8317723.1"/>
    </source>
</evidence>
<dbReference type="AlphaFoldDB" id="A0A5N6WAD8"/>
<reference evidence="12" key="1">
    <citation type="submission" date="2019-04" db="EMBL/GenBank/DDBJ databases">
        <title>Friends and foes A comparative genomics studyof 23 Aspergillus species from section Flavi.</title>
        <authorList>
            <consortium name="DOE Joint Genome Institute"/>
            <person name="Kjaerbolling I."/>
            <person name="Vesth T."/>
            <person name="Frisvad J.C."/>
            <person name="Nybo J.L."/>
            <person name="Theobald S."/>
            <person name="Kildgaard S."/>
            <person name="Isbrandt T."/>
            <person name="Kuo A."/>
            <person name="Sato A."/>
            <person name="Lyhne E.K."/>
            <person name="Kogle M.E."/>
            <person name="Wiebenga A."/>
            <person name="Kun R.S."/>
            <person name="Lubbers R.J."/>
            <person name="Makela M.R."/>
            <person name="Barry K."/>
            <person name="Chovatia M."/>
            <person name="Clum A."/>
            <person name="Daum C."/>
            <person name="Haridas S."/>
            <person name="He G."/>
            <person name="LaButti K."/>
            <person name="Lipzen A."/>
            <person name="Mondo S."/>
            <person name="Riley R."/>
            <person name="Salamov A."/>
            <person name="Simmons B.A."/>
            <person name="Magnuson J.K."/>
            <person name="Henrissat B."/>
            <person name="Mortensen U.H."/>
            <person name="Larsen T.O."/>
            <person name="Devries R.P."/>
            <person name="Grigoriev I.V."/>
            <person name="Machida M."/>
            <person name="Baker S.E."/>
            <person name="Andersen M.R."/>
        </authorList>
    </citation>
    <scope>NUCLEOTIDE SEQUENCE [LARGE SCALE GENOMIC DNA]</scope>
    <source>
        <strain evidence="12">CBS 130015</strain>
    </source>
</reference>
<dbReference type="PROSITE" id="PS00107">
    <property type="entry name" value="PROTEIN_KINASE_ATP"/>
    <property type="match status" value="1"/>
</dbReference>
<keyword evidence="2" id="KW-0723">Serine/threonine-protein kinase</keyword>